<accession>A0ABQ4X7Z8</accession>
<dbReference type="Gene3D" id="3.40.50.620">
    <property type="entry name" value="HUPs"/>
    <property type="match status" value="1"/>
</dbReference>
<comment type="caution">
    <text evidence="1">The sequence shown here is derived from an EMBL/GenBank/DDBJ whole genome shotgun (WGS) entry which is preliminary data.</text>
</comment>
<reference evidence="1" key="2">
    <citation type="submission" date="2022-01" db="EMBL/GenBank/DDBJ databases">
        <authorList>
            <person name="Yamashiro T."/>
            <person name="Shiraishi A."/>
            <person name="Satake H."/>
            <person name="Nakayama K."/>
        </authorList>
    </citation>
    <scope>NUCLEOTIDE SEQUENCE</scope>
</reference>
<protein>
    <submittedName>
        <fullName evidence="1">TRAF-like protein</fullName>
    </submittedName>
</protein>
<sequence>MVWAVCREFGFDIHFWCCRVMGRNKKDDLTAGRIFYACVQCVDMLFVKVALASDAGPFIGKVRDARLGTYGYCKILKKTVKTGQSRTRDVIECAKAGECYQRKKFKVSAFIIALHEAYCRRHNAVCQHEVCGIVLRTEEVQGEVRRKEELKCQKVNLAVVGPKVRVGCYDVKRLAKTLKDSSLNFKHSSVEKATGSSDESN</sequence>
<organism evidence="1 2">
    <name type="scientific">Tanacetum coccineum</name>
    <dbReference type="NCBI Taxonomy" id="301880"/>
    <lineage>
        <taxon>Eukaryota</taxon>
        <taxon>Viridiplantae</taxon>
        <taxon>Streptophyta</taxon>
        <taxon>Embryophyta</taxon>
        <taxon>Tracheophyta</taxon>
        <taxon>Spermatophyta</taxon>
        <taxon>Magnoliopsida</taxon>
        <taxon>eudicotyledons</taxon>
        <taxon>Gunneridae</taxon>
        <taxon>Pentapetalae</taxon>
        <taxon>asterids</taxon>
        <taxon>campanulids</taxon>
        <taxon>Asterales</taxon>
        <taxon>Asteraceae</taxon>
        <taxon>Asteroideae</taxon>
        <taxon>Anthemideae</taxon>
        <taxon>Anthemidinae</taxon>
        <taxon>Tanacetum</taxon>
    </lineage>
</organism>
<dbReference type="InterPro" id="IPR014729">
    <property type="entry name" value="Rossmann-like_a/b/a_fold"/>
</dbReference>
<keyword evidence="2" id="KW-1185">Reference proteome</keyword>
<dbReference type="EMBL" id="BQNB010009256">
    <property type="protein sequence ID" value="GJS60946.1"/>
    <property type="molecule type" value="Genomic_DNA"/>
</dbReference>
<dbReference type="Proteomes" id="UP001151760">
    <property type="component" value="Unassembled WGS sequence"/>
</dbReference>
<reference evidence="1" key="1">
    <citation type="journal article" date="2022" name="Int. J. Mol. Sci.">
        <title>Draft Genome of Tanacetum Coccineum: Genomic Comparison of Closely Related Tanacetum-Family Plants.</title>
        <authorList>
            <person name="Yamashiro T."/>
            <person name="Shiraishi A."/>
            <person name="Nakayama K."/>
            <person name="Satake H."/>
        </authorList>
    </citation>
    <scope>NUCLEOTIDE SEQUENCE</scope>
</reference>
<name>A0ABQ4X7Z8_9ASTR</name>
<evidence type="ECO:0000313" key="2">
    <source>
        <dbReference type="Proteomes" id="UP001151760"/>
    </source>
</evidence>
<evidence type="ECO:0000313" key="1">
    <source>
        <dbReference type="EMBL" id="GJS60946.1"/>
    </source>
</evidence>
<gene>
    <name evidence="1" type="ORF">Tco_0655730</name>
</gene>
<proteinExistence type="predicted"/>